<keyword evidence="1" id="KW-0812">Transmembrane</keyword>
<evidence type="ECO:0000313" key="3">
    <source>
        <dbReference type="Proteomes" id="UP000029121"/>
    </source>
</evidence>
<evidence type="ECO:0000256" key="1">
    <source>
        <dbReference type="SAM" id="Phobius"/>
    </source>
</evidence>
<evidence type="ECO:0000313" key="2">
    <source>
        <dbReference type="EMBL" id="EOA31485.1"/>
    </source>
</evidence>
<feature type="non-terminal residue" evidence="2">
    <location>
        <position position="1"/>
    </location>
</feature>
<dbReference type="AlphaFoldDB" id="R0I0V9"/>
<sequence>YARWKVEACNSFTWNLVIDFGFIFDGKLNLSGHLNSESDLPCIEVLVRHVLIWFVATGFVPIISSSVYVLVDAKWEVQSLFRAELPHVGPHCQLFFPKFPLYLSGLDDQTSSVLQGASSRSIVSSALYAEFGALRVARDAVSHEALGIVAFRSYLVSFVEVYLKSILILPFVGIFQALLALILYLPFGMAVLSPLWSSFET</sequence>
<keyword evidence="1" id="KW-1133">Transmembrane helix</keyword>
<proteinExistence type="predicted"/>
<dbReference type="EMBL" id="KB870807">
    <property type="protein sequence ID" value="EOA31485.1"/>
    <property type="molecule type" value="Genomic_DNA"/>
</dbReference>
<name>R0I0V9_9BRAS</name>
<gene>
    <name evidence="2" type="ORF">CARUB_v10014670mg</name>
</gene>
<keyword evidence="3" id="KW-1185">Reference proteome</keyword>
<feature type="transmembrane region" description="Helical" evidence="1">
    <location>
        <begin position="50"/>
        <end position="71"/>
    </location>
</feature>
<organism evidence="2 3">
    <name type="scientific">Capsella rubella</name>
    <dbReference type="NCBI Taxonomy" id="81985"/>
    <lineage>
        <taxon>Eukaryota</taxon>
        <taxon>Viridiplantae</taxon>
        <taxon>Streptophyta</taxon>
        <taxon>Embryophyta</taxon>
        <taxon>Tracheophyta</taxon>
        <taxon>Spermatophyta</taxon>
        <taxon>Magnoliopsida</taxon>
        <taxon>eudicotyledons</taxon>
        <taxon>Gunneridae</taxon>
        <taxon>Pentapetalae</taxon>
        <taxon>rosids</taxon>
        <taxon>malvids</taxon>
        <taxon>Brassicales</taxon>
        <taxon>Brassicaceae</taxon>
        <taxon>Camelineae</taxon>
        <taxon>Capsella</taxon>
    </lineage>
</organism>
<accession>R0I0V9</accession>
<protein>
    <submittedName>
        <fullName evidence="2">Uncharacterized protein</fullName>
    </submittedName>
</protein>
<feature type="transmembrane region" description="Helical" evidence="1">
    <location>
        <begin position="161"/>
        <end position="187"/>
    </location>
</feature>
<reference evidence="3" key="1">
    <citation type="journal article" date="2013" name="Nat. Genet.">
        <title>The Capsella rubella genome and the genomic consequences of rapid mating system evolution.</title>
        <authorList>
            <person name="Slotte T."/>
            <person name="Hazzouri K.M."/>
            <person name="Agren J.A."/>
            <person name="Koenig D."/>
            <person name="Maumus F."/>
            <person name="Guo Y.L."/>
            <person name="Steige K."/>
            <person name="Platts A.E."/>
            <person name="Escobar J.S."/>
            <person name="Newman L.K."/>
            <person name="Wang W."/>
            <person name="Mandakova T."/>
            <person name="Vello E."/>
            <person name="Smith L.M."/>
            <person name="Henz S.R."/>
            <person name="Steffen J."/>
            <person name="Takuno S."/>
            <person name="Brandvain Y."/>
            <person name="Coop G."/>
            <person name="Andolfatto P."/>
            <person name="Hu T.T."/>
            <person name="Blanchette M."/>
            <person name="Clark R.M."/>
            <person name="Quesneville H."/>
            <person name="Nordborg M."/>
            <person name="Gaut B.S."/>
            <person name="Lysak M.A."/>
            <person name="Jenkins J."/>
            <person name="Grimwood J."/>
            <person name="Chapman J."/>
            <person name="Prochnik S."/>
            <person name="Shu S."/>
            <person name="Rokhsar D."/>
            <person name="Schmutz J."/>
            <person name="Weigel D."/>
            <person name="Wright S.I."/>
        </authorList>
    </citation>
    <scope>NUCLEOTIDE SEQUENCE [LARGE SCALE GENOMIC DNA]</scope>
    <source>
        <strain evidence="3">cv. Monte Gargano</strain>
    </source>
</reference>
<keyword evidence="1" id="KW-0472">Membrane</keyword>
<dbReference type="Proteomes" id="UP000029121">
    <property type="component" value="Unassembled WGS sequence"/>
</dbReference>